<evidence type="ECO:0000313" key="2">
    <source>
        <dbReference type="Proteomes" id="UP001066276"/>
    </source>
</evidence>
<sequence length="75" mass="8006">MQRCRCGACSATSHRRSHEFRITAAQCARRGLGWLGKAGPGDIECCRGSLELAKQEGVGEEHFPRGMGSKGASEA</sequence>
<reference evidence="1" key="1">
    <citation type="journal article" date="2022" name="bioRxiv">
        <title>Sequencing and chromosome-scale assembly of the giantPleurodeles waltlgenome.</title>
        <authorList>
            <person name="Brown T."/>
            <person name="Elewa A."/>
            <person name="Iarovenko S."/>
            <person name="Subramanian E."/>
            <person name="Araus A.J."/>
            <person name="Petzold A."/>
            <person name="Susuki M."/>
            <person name="Suzuki K.-i.T."/>
            <person name="Hayashi T."/>
            <person name="Toyoda A."/>
            <person name="Oliveira C."/>
            <person name="Osipova E."/>
            <person name="Leigh N.D."/>
            <person name="Simon A."/>
            <person name="Yun M.H."/>
        </authorList>
    </citation>
    <scope>NUCLEOTIDE SEQUENCE</scope>
    <source>
        <strain evidence="1">20211129_DDA</strain>
        <tissue evidence="1">Liver</tissue>
    </source>
</reference>
<evidence type="ECO:0000313" key="1">
    <source>
        <dbReference type="EMBL" id="KAJ1143925.1"/>
    </source>
</evidence>
<gene>
    <name evidence="1" type="ORF">NDU88_010227</name>
</gene>
<organism evidence="1 2">
    <name type="scientific">Pleurodeles waltl</name>
    <name type="common">Iberian ribbed newt</name>
    <dbReference type="NCBI Taxonomy" id="8319"/>
    <lineage>
        <taxon>Eukaryota</taxon>
        <taxon>Metazoa</taxon>
        <taxon>Chordata</taxon>
        <taxon>Craniata</taxon>
        <taxon>Vertebrata</taxon>
        <taxon>Euteleostomi</taxon>
        <taxon>Amphibia</taxon>
        <taxon>Batrachia</taxon>
        <taxon>Caudata</taxon>
        <taxon>Salamandroidea</taxon>
        <taxon>Salamandridae</taxon>
        <taxon>Pleurodelinae</taxon>
        <taxon>Pleurodeles</taxon>
    </lineage>
</organism>
<proteinExistence type="predicted"/>
<comment type="caution">
    <text evidence="1">The sequence shown here is derived from an EMBL/GenBank/DDBJ whole genome shotgun (WGS) entry which is preliminary data.</text>
</comment>
<protein>
    <submittedName>
        <fullName evidence="1">Uncharacterized protein</fullName>
    </submittedName>
</protein>
<name>A0AAV7QVA3_PLEWA</name>
<dbReference type="Proteomes" id="UP001066276">
    <property type="component" value="Chromosome 6"/>
</dbReference>
<dbReference type="AlphaFoldDB" id="A0AAV7QVA3"/>
<dbReference type="EMBL" id="JANPWB010000010">
    <property type="protein sequence ID" value="KAJ1143925.1"/>
    <property type="molecule type" value="Genomic_DNA"/>
</dbReference>
<accession>A0AAV7QVA3</accession>
<keyword evidence="2" id="KW-1185">Reference proteome</keyword>